<feature type="domain" description="RecF/RecN/SMC N-terminal" evidence="6">
    <location>
        <begin position="135"/>
        <end position="1131"/>
    </location>
</feature>
<accession>A0A6A6P3R2</accession>
<sequence>MHGAAGLVRFYLRALARRVCPQAHHLLFAASVSPLRSYLWTTMPGLTVPHRRRRSEDFDGRTSDDNVEETDGVASPYSQQSHGSKRTRLDDSSAPSPESEEGAVASPERVVPLVSSRRQQGVNPLGAEKHQPGSIIRVRVKNFVTYEAAEFNLGPSLNMIIGPNGTGKSSLVSAICMGLGWKPDVLGRASEAHSYIKNGTREAEIEVELAAGPNQRRNPIITRNLRKAGNKSSFTIDGRPATNKDVSSLAKSFNIHLDNLCQFLPQDRVVEFARQTPEELLASTQQAAAREEMTAWHRDLKKLGAERKAKLKDHAGHKDHLVQLQGRQNAQRGDVQRLEERRDLLEQVKTLRRMRPMIEYQEAKQMVEELKHRKQEAQTELDELKARVEPTLRAVNAKETYKEAKQKEVEKAERMAQRCADDAARYLGDVESVKGEIVHSQKEREAAIEGDRKRKQDVIRTEGNIARLKRQLEEPLIQFDVSAYNERIRAKTRRIRELEGQIGDILRSQGEHRGQIASRQQEVDENNRRMENLNSQVGRQEEILRKKSPDTAKAWIWLRDNQHLFRSKVYGPAAVECSIKDPQYADAVESLMQNNDFLAFTCTSREDFKILQEQLYGRQRLKNISIRVAAHGLDYFKPPVSDEELRNYGFDSWVIDCISGPEPVLAMLCDSRFFHKAAITLRDHSEQQFERLKESPIQLWIAGRQTYQITRRREYGPGAVTTMVRQVKRAAVWTNQPVDTEFEQRCRQRNIELNGEIQEIRAEFERMQNEILEHRREARSLEEEKRALETEKAAKQKARAEREVLPTKLGNEEFRLRNLRDSGSQVIERILEIDAKVDALNCQKGEVALLYAQRVEMLQKSLVKVYGAQLQLLEAESDVRTMRQQNQNVRELLEQRAGELNTIRQEHKEWLRKARVLQRKALDVHNNATEQEQELHRNFDSASIADLQQAITTTESRIECLEGGNPEIIQQFERRERDIGALENTIQSLEQQLEELNAHIAKIQQKWEPELDELVTQISDAFAYNLSKLGCAGQVQVHKDAEEFHLWAIHILVKFREHEQLSLLDSQRQSGGERSLTTIFYLMAMQSLARAPFRVVDEINQGMDPRNERMVHERMVEIACQEHTSQYFLITPKLLHNLMYHPRMKVHCIASGEYMPKDYKEMDFKRLASVAMRLRHQAKP</sequence>
<feature type="coiled-coil region" evidence="4">
    <location>
        <begin position="743"/>
        <end position="801"/>
    </location>
</feature>
<evidence type="ECO:0000313" key="7">
    <source>
        <dbReference type="EMBL" id="KAF2458103.1"/>
    </source>
</evidence>
<dbReference type="GO" id="GO:0000724">
    <property type="term" value="P:double-strand break repair via homologous recombination"/>
    <property type="evidence" value="ECO:0007669"/>
    <property type="project" value="TreeGrafter"/>
</dbReference>
<name>A0A6A6P3R2_9PEZI</name>
<dbReference type="Gene3D" id="3.40.50.300">
    <property type="entry name" value="P-loop containing nucleotide triphosphate hydrolases"/>
    <property type="match status" value="2"/>
</dbReference>
<feature type="coiled-coil region" evidence="4">
    <location>
        <begin position="972"/>
        <end position="1006"/>
    </location>
</feature>
<evidence type="ECO:0000256" key="2">
    <source>
        <dbReference type="ARBA" id="ARBA00018687"/>
    </source>
</evidence>
<proteinExistence type="inferred from homology"/>
<evidence type="ECO:0000256" key="5">
    <source>
        <dbReference type="SAM" id="MobiDB-lite"/>
    </source>
</evidence>
<keyword evidence="8" id="KW-1185">Reference proteome</keyword>
<evidence type="ECO:0000256" key="3">
    <source>
        <dbReference type="ARBA" id="ARBA00023054"/>
    </source>
</evidence>
<evidence type="ECO:0000256" key="4">
    <source>
        <dbReference type="SAM" id="Coils"/>
    </source>
</evidence>
<dbReference type="PANTHER" id="PTHR45916">
    <property type="entry name" value="STRUCTURAL MAINTENANCE OF CHROMOSOMES PROTEIN 5"/>
    <property type="match status" value="1"/>
</dbReference>
<dbReference type="PANTHER" id="PTHR45916:SF1">
    <property type="entry name" value="STRUCTURAL MAINTENANCE OF CHROMOSOMES PROTEIN 5"/>
    <property type="match status" value="1"/>
</dbReference>
<organism evidence="7 8">
    <name type="scientific">Lineolata rhizophorae</name>
    <dbReference type="NCBI Taxonomy" id="578093"/>
    <lineage>
        <taxon>Eukaryota</taxon>
        <taxon>Fungi</taxon>
        <taxon>Dikarya</taxon>
        <taxon>Ascomycota</taxon>
        <taxon>Pezizomycotina</taxon>
        <taxon>Dothideomycetes</taxon>
        <taxon>Dothideomycetes incertae sedis</taxon>
        <taxon>Lineolatales</taxon>
        <taxon>Lineolataceae</taxon>
        <taxon>Lineolata</taxon>
    </lineage>
</organism>
<dbReference type="SUPFAM" id="SSF52540">
    <property type="entry name" value="P-loop containing nucleoside triphosphate hydrolases"/>
    <property type="match status" value="2"/>
</dbReference>
<dbReference type="GO" id="GO:0005634">
    <property type="term" value="C:nucleus"/>
    <property type="evidence" value="ECO:0007669"/>
    <property type="project" value="TreeGrafter"/>
</dbReference>
<dbReference type="InterPro" id="IPR027417">
    <property type="entry name" value="P-loop_NTPase"/>
</dbReference>
<evidence type="ECO:0000313" key="8">
    <source>
        <dbReference type="Proteomes" id="UP000799766"/>
    </source>
</evidence>
<comment type="similarity">
    <text evidence="1">Belongs to the SMC family. SMC5 subfamily.</text>
</comment>
<keyword evidence="7" id="KW-0378">Hydrolase</keyword>
<dbReference type="EMBL" id="MU001678">
    <property type="protein sequence ID" value="KAF2458103.1"/>
    <property type="molecule type" value="Genomic_DNA"/>
</dbReference>
<dbReference type="GO" id="GO:0030915">
    <property type="term" value="C:Smc5-Smc6 complex"/>
    <property type="evidence" value="ECO:0007669"/>
    <property type="project" value="TreeGrafter"/>
</dbReference>
<dbReference type="GO" id="GO:0003697">
    <property type="term" value="F:single-stranded DNA binding"/>
    <property type="evidence" value="ECO:0007669"/>
    <property type="project" value="TreeGrafter"/>
</dbReference>
<feature type="coiled-coil region" evidence="4">
    <location>
        <begin position="321"/>
        <end position="422"/>
    </location>
</feature>
<dbReference type="GO" id="GO:0016787">
    <property type="term" value="F:hydrolase activity"/>
    <property type="evidence" value="ECO:0007669"/>
    <property type="project" value="UniProtKB-KW"/>
</dbReference>
<feature type="compositionally biased region" description="Basic and acidic residues" evidence="5">
    <location>
        <begin position="54"/>
        <end position="64"/>
    </location>
</feature>
<dbReference type="AlphaFoldDB" id="A0A6A6P3R2"/>
<protein>
    <recommendedName>
        <fullName evidence="2">Structural maintenance of chromosomes protein 5</fullName>
    </recommendedName>
</protein>
<feature type="region of interest" description="Disordered" evidence="5">
    <location>
        <begin position="51"/>
        <end position="109"/>
    </location>
</feature>
<gene>
    <name evidence="7" type="ORF">BDY21DRAFT_341531</name>
</gene>
<dbReference type="InterPro" id="IPR003395">
    <property type="entry name" value="RecF/RecN/SMC_N"/>
</dbReference>
<evidence type="ECO:0000259" key="6">
    <source>
        <dbReference type="Pfam" id="PF02463"/>
    </source>
</evidence>
<evidence type="ECO:0000256" key="1">
    <source>
        <dbReference type="ARBA" id="ARBA00010171"/>
    </source>
</evidence>
<dbReference type="Pfam" id="PF02463">
    <property type="entry name" value="SMC_N"/>
    <property type="match status" value="1"/>
</dbReference>
<feature type="coiled-coil region" evidence="4">
    <location>
        <begin position="481"/>
        <end position="543"/>
    </location>
</feature>
<dbReference type="Proteomes" id="UP000799766">
    <property type="component" value="Unassembled WGS sequence"/>
</dbReference>
<keyword evidence="3 4" id="KW-0175">Coiled coil</keyword>
<dbReference type="OrthoDB" id="10254973at2759"/>
<reference evidence="7" key="1">
    <citation type="journal article" date="2020" name="Stud. Mycol.">
        <title>101 Dothideomycetes genomes: a test case for predicting lifestyles and emergence of pathogens.</title>
        <authorList>
            <person name="Haridas S."/>
            <person name="Albert R."/>
            <person name="Binder M."/>
            <person name="Bloem J."/>
            <person name="Labutti K."/>
            <person name="Salamov A."/>
            <person name="Andreopoulos B."/>
            <person name="Baker S."/>
            <person name="Barry K."/>
            <person name="Bills G."/>
            <person name="Bluhm B."/>
            <person name="Cannon C."/>
            <person name="Castanera R."/>
            <person name="Culley D."/>
            <person name="Daum C."/>
            <person name="Ezra D."/>
            <person name="Gonzalez J."/>
            <person name="Henrissat B."/>
            <person name="Kuo A."/>
            <person name="Liang C."/>
            <person name="Lipzen A."/>
            <person name="Lutzoni F."/>
            <person name="Magnuson J."/>
            <person name="Mondo S."/>
            <person name="Nolan M."/>
            <person name="Ohm R."/>
            <person name="Pangilinan J."/>
            <person name="Park H.-J."/>
            <person name="Ramirez L."/>
            <person name="Alfaro M."/>
            <person name="Sun H."/>
            <person name="Tritt A."/>
            <person name="Yoshinaga Y."/>
            <person name="Zwiers L.-H."/>
            <person name="Turgeon B."/>
            <person name="Goodwin S."/>
            <person name="Spatafora J."/>
            <person name="Crous P."/>
            <person name="Grigoriev I."/>
        </authorList>
    </citation>
    <scope>NUCLEOTIDE SEQUENCE</scope>
    <source>
        <strain evidence="7">ATCC 16933</strain>
    </source>
</reference>
<feature type="coiled-coil region" evidence="4">
    <location>
        <begin position="872"/>
        <end position="920"/>
    </location>
</feature>
<feature type="compositionally biased region" description="Low complexity" evidence="5">
    <location>
        <begin position="92"/>
        <end position="108"/>
    </location>
</feature>